<dbReference type="PROSITE" id="PS00028">
    <property type="entry name" value="ZINC_FINGER_C2H2_1"/>
    <property type="match status" value="3"/>
</dbReference>
<keyword evidence="5" id="KW-0677">Repeat</keyword>
<evidence type="ECO:0000256" key="2">
    <source>
        <dbReference type="ARBA" id="ARBA00006991"/>
    </source>
</evidence>
<feature type="compositionally biased region" description="Basic residues" evidence="16">
    <location>
        <begin position="190"/>
        <end position="206"/>
    </location>
</feature>
<feature type="domain" description="C2H2-type" evidence="17">
    <location>
        <begin position="105"/>
        <end position="132"/>
    </location>
</feature>
<evidence type="ECO:0000256" key="9">
    <source>
        <dbReference type="ARBA" id="ARBA00023125"/>
    </source>
</evidence>
<keyword evidence="8" id="KW-0805">Transcription regulation</keyword>
<keyword evidence="3" id="KW-0597">Phosphoprotein</keyword>
<evidence type="ECO:0000256" key="14">
    <source>
        <dbReference type="ARBA" id="ARBA00068683"/>
    </source>
</evidence>
<dbReference type="PROSITE" id="PS50157">
    <property type="entry name" value="ZINC_FINGER_C2H2_2"/>
    <property type="match status" value="8"/>
</dbReference>
<comment type="subcellular location">
    <subcellularLocation>
        <location evidence="1">Nucleus</location>
    </subcellularLocation>
</comment>
<feature type="domain" description="C2H2-type" evidence="17">
    <location>
        <begin position="372"/>
        <end position="399"/>
    </location>
</feature>
<feature type="region of interest" description="Disordered" evidence="16">
    <location>
        <begin position="179"/>
        <end position="216"/>
    </location>
</feature>
<dbReference type="InterPro" id="IPR013087">
    <property type="entry name" value="Znf_C2H2_type"/>
</dbReference>
<evidence type="ECO:0000256" key="3">
    <source>
        <dbReference type="ARBA" id="ARBA00022553"/>
    </source>
</evidence>
<evidence type="ECO:0000256" key="15">
    <source>
        <dbReference type="PROSITE-ProRule" id="PRU00042"/>
    </source>
</evidence>
<reference evidence="18" key="2">
    <citation type="submission" date="2025-08" db="UniProtKB">
        <authorList>
            <consortium name="Ensembl"/>
        </authorList>
    </citation>
    <scope>IDENTIFICATION</scope>
</reference>
<keyword evidence="9" id="KW-0238">DNA-binding</keyword>
<organism evidence="18 19">
    <name type="scientific">Oncorhynchus mykiss</name>
    <name type="common">Rainbow trout</name>
    <name type="synonym">Salmo gairdneri</name>
    <dbReference type="NCBI Taxonomy" id="8022"/>
    <lineage>
        <taxon>Eukaryota</taxon>
        <taxon>Metazoa</taxon>
        <taxon>Chordata</taxon>
        <taxon>Craniata</taxon>
        <taxon>Vertebrata</taxon>
        <taxon>Euteleostomi</taxon>
        <taxon>Actinopterygii</taxon>
        <taxon>Neopterygii</taxon>
        <taxon>Teleostei</taxon>
        <taxon>Protacanthopterygii</taxon>
        <taxon>Salmoniformes</taxon>
        <taxon>Salmonidae</taxon>
        <taxon>Salmoninae</taxon>
        <taxon>Oncorhynchus</taxon>
    </lineage>
</organism>
<dbReference type="InterPro" id="IPR036236">
    <property type="entry name" value="Znf_C2H2_sf"/>
</dbReference>
<reference evidence="18" key="1">
    <citation type="submission" date="2020-07" db="EMBL/GenBank/DDBJ databases">
        <title>A long reads based de novo assembly of the rainbow trout Arlee double haploid line genome.</title>
        <authorList>
            <person name="Gao G."/>
            <person name="Palti Y."/>
        </authorList>
    </citation>
    <scope>NUCLEOTIDE SEQUENCE [LARGE SCALE GENOMIC DNA]</scope>
</reference>
<dbReference type="InterPro" id="IPR050688">
    <property type="entry name" value="Zinc_finger/UBP_domain"/>
</dbReference>
<evidence type="ECO:0000256" key="12">
    <source>
        <dbReference type="ARBA" id="ARBA00053347"/>
    </source>
</evidence>
<comment type="similarity">
    <text evidence="2">Belongs to the krueppel C2H2-type zinc-finger protein family.</text>
</comment>
<gene>
    <name evidence="18" type="primary">LOC110505913</name>
</gene>
<name>A0A8C7SBY8_ONCMY</name>
<dbReference type="FunFam" id="3.30.160.60:FF:002343">
    <property type="entry name" value="Zinc finger protein 33A"/>
    <property type="match status" value="1"/>
</dbReference>
<dbReference type="GO" id="GO:0045944">
    <property type="term" value="P:positive regulation of transcription by RNA polymerase II"/>
    <property type="evidence" value="ECO:0007669"/>
    <property type="project" value="TreeGrafter"/>
</dbReference>
<dbReference type="FunFam" id="3.30.160.60:FF:000123">
    <property type="entry name" value="transcriptional repressor CTCF isoform X1"/>
    <property type="match status" value="1"/>
</dbReference>
<evidence type="ECO:0000256" key="11">
    <source>
        <dbReference type="ARBA" id="ARBA00023242"/>
    </source>
</evidence>
<evidence type="ECO:0000256" key="1">
    <source>
        <dbReference type="ARBA" id="ARBA00004123"/>
    </source>
</evidence>
<feature type="domain" description="C2H2-type" evidence="17">
    <location>
        <begin position="161"/>
        <end position="188"/>
    </location>
</feature>
<feature type="domain" description="C2H2-type" evidence="17">
    <location>
        <begin position="344"/>
        <end position="371"/>
    </location>
</feature>
<dbReference type="Ensembl" id="ENSOMYT00000071505.2">
    <property type="protein sequence ID" value="ENSOMYP00000065651.2"/>
    <property type="gene ID" value="ENSOMYG00000030419.2"/>
</dbReference>
<evidence type="ECO:0000256" key="4">
    <source>
        <dbReference type="ARBA" id="ARBA00022723"/>
    </source>
</evidence>
<dbReference type="PANTHER" id="PTHR24403">
    <property type="entry name" value="ZINC FINGER PROTEIN"/>
    <property type="match status" value="1"/>
</dbReference>
<keyword evidence="6 15" id="KW-0863">Zinc-finger</keyword>
<dbReference type="PANTHER" id="PTHR24403:SF66">
    <property type="entry name" value="ZINC FINGER PROTEIN 513"/>
    <property type="match status" value="1"/>
</dbReference>
<keyword evidence="10" id="KW-0804">Transcription</keyword>
<dbReference type="GO" id="GO:0000976">
    <property type="term" value="F:transcription cis-regulatory region binding"/>
    <property type="evidence" value="ECO:0007669"/>
    <property type="project" value="UniProtKB-ARBA"/>
</dbReference>
<evidence type="ECO:0000259" key="17">
    <source>
        <dbReference type="PROSITE" id="PS50157"/>
    </source>
</evidence>
<dbReference type="SMART" id="SM00355">
    <property type="entry name" value="ZnF_C2H2"/>
    <property type="match status" value="8"/>
</dbReference>
<feature type="domain" description="C2H2-type" evidence="17">
    <location>
        <begin position="316"/>
        <end position="343"/>
    </location>
</feature>
<evidence type="ECO:0000256" key="10">
    <source>
        <dbReference type="ARBA" id="ARBA00023163"/>
    </source>
</evidence>
<dbReference type="SUPFAM" id="SSF57667">
    <property type="entry name" value="beta-beta-alpha zinc fingers"/>
    <property type="match status" value="5"/>
</dbReference>
<feature type="domain" description="C2H2-type" evidence="17">
    <location>
        <begin position="428"/>
        <end position="455"/>
    </location>
</feature>
<evidence type="ECO:0000313" key="19">
    <source>
        <dbReference type="Proteomes" id="UP000694395"/>
    </source>
</evidence>
<keyword evidence="7" id="KW-0862">Zinc</keyword>
<keyword evidence="11" id="KW-0539">Nucleus</keyword>
<dbReference type="Proteomes" id="UP000694395">
    <property type="component" value="Chromosome 25"/>
</dbReference>
<dbReference type="FunFam" id="3.30.160.60:FF:000395">
    <property type="entry name" value="zinc finger protein 513"/>
    <property type="match status" value="2"/>
</dbReference>
<evidence type="ECO:0000256" key="8">
    <source>
        <dbReference type="ARBA" id="ARBA00023015"/>
    </source>
</evidence>
<evidence type="ECO:0000313" key="18">
    <source>
        <dbReference type="Ensembl" id="ENSOMYP00000065651.2"/>
    </source>
</evidence>
<evidence type="ECO:0000256" key="13">
    <source>
        <dbReference type="ARBA" id="ARBA00064373"/>
    </source>
</evidence>
<evidence type="ECO:0000256" key="7">
    <source>
        <dbReference type="ARBA" id="ARBA00022833"/>
    </source>
</evidence>
<keyword evidence="4" id="KW-0479">Metal-binding</keyword>
<proteinExistence type="inferred from homology"/>
<feature type="domain" description="C2H2-type" evidence="17">
    <location>
        <begin position="133"/>
        <end position="160"/>
    </location>
</feature>
<sequence length="480" mass="53741">MPRRKQSNPQPVKLDGVDCNPGCLVLDSDFLLSGELCEFGDTEIMGLDRDTAMTVFSLSDESSSLPAPDDSTFPAFLSCKGCGAGLHLGRKRCKAGDEEVCMKLYTCSLCSFSSRYSNHLKRHMRTHDGEKPYRCPHCPYASTQRVNLQRHTRTHTGEKPYLCNACNYACSSLGNLRRHQRSHSQEPRAQRAHTLKRRSRRKHTHRGNAEVKSTQSGLLCRASSLHPDAVFVTMWKNREGVASPSSPRLPSSAPLPDLLFPLCCRSCGLTLEGGGGETEGEGGGQVCNKCSETLISKKPGSPNPTDTLQSGASKLYRCPLCPFLSLYPNHLARHAHTHSGEKPHRCPQCPYASAHLDNLKRHLRVHTGEKPYRCPQCSYACGNLANLRRHERIHSGAKPFHCSVCGYSCNQSMNLKRHMLRHTGEKPYGCAECDYTTGHWDNYKRHQRKHGHNTESWDKHTHQDTTVPLEAELHEPLYCM</sequence>
<comment type="subunit">
    <text evidence="13">Binds DNA. Can associate with the proximal promoter regions of PAX6 and SP4, and their known targets including ARR3, RHO, OPN1MW2 and OPN1SW.</text>
</comment>
<dbReference type="Gene3D" id="3.30.160.60">
    <property type="entry name" value="Classic Zinc Finger"/>
    <property type="match status" value="7"/>
</dbReference>
<keyword evidence="19" id="KW-1185">Reference proteome</keyword>
<dbReference type="GeneTree" id="ENSGT00940000158687"/>
<dbReference type="FunFam" id="3.30.160.60:FF:001967">
    <property type="entry name" value="Ras-responsive element-binding protein"/>
    <property type="match status" value="1"/>
</dbReference>
<protein>
    <recommendedName>
        <fullName evidence="14">Zinc finger protein 513</fullName>
    </recommendedName>
</protein>
<evidence type="ECO:0000256" key="5">
    <source>
        <dbReference type="ARBA" id="ARBA00022737"/>
    </source>
</evidence>
<comment type="function">
    <text evidence="12">Transcriptional regulator that plays a role in retinal development and maintenance.</text>
</comment>
<accession>A0A8C7SBY8</accession>
<dbReference type="FunFam" id="3.30.160.60:FF:000049">
    <property type="entry name" value="transcriptional repressor CTCF isoform X1"/>
    <property type="match status" value="1"/>
</dbReference>
<evidence type="ECO:0000256" key="16">
    <source>
        <dbReference type="SAM" id="MobiDB-lite"/>
    </source>
</evidence>
<dbReference type="GO" id="GO:0008270">
    <property type="term" value="F:zinc ion binding"/>
    <property type="evidence" value="ECO:0007669"/>
    <property type="project" value="UniProtKB-KW"/>
</dbReference>
<reference evidence="18" key="3">
    <citation type="submission" date="2025-09" db="UniProtKB">
        <authorList>
            <consortium name="Ensembl"/>
        </authorList>
    </citation>
    <scope>IDENTIFICATION</scope>
</reference>
<dbReference type="AlphaFoldDB" id="A0A8C7SBY8"/>
<feature type="domain" description="C2H2-type" evidence="17">
    <location>
        <begin position="400"/>
        <end position="427"/>
    </location>
</feature>
<dbReference type="Pfam" id="PF00096">
    <property type="entry name" value="zf-C2H2"/>
    <property type="match status" value="7"/>
</dbReference>
<dbReference type="GO" id="GO:0005634">
    <property type="term" value="C:nucleus"/>
    <property type="evidence" value="ECO:0007669"/>
    <property type="project" value="UniProtKB-SubCell"/>
</dbReference>
<evidence type="ECO:0000256" key="6">
    <source>
        <dbReference type="ARBA" id="ARBA00022771"/>
    </source>
</evidence>